<gene>
    <name evidence="2" type="ORF">CR152_26605</name>
</gene>
<dbReference type="KEGG" id="mass:CR152_26605"/>
<accession>A0A2D2DRT1</accession>
<dbReference type="EMBL" id="CP024608">
    <property type="protein sequence ID" value="ATQ77678.1"/>
    <property type="molecule type" value="Genomic_DNA"/>
</dbReference>
<organism evidence="2 3">
    <name type="scientific">Massilia violaceinigra</name>
    <dbReference type="NCBI Taxonomy" id="2045208"/>
    <lineage>
        <taxon>Bacteria</taxon>
        <taxon>Pseudomonadati</taxon>
        <taxon>Pseudomonadota</taxon>
        <taxon>Betaproteobacteria</taxon>
        <taxon>Burkholderiales</taxon>
        <taxon>Oxalobacteraceae</taxon>
        <taxon>Telluria group</taxon>
        <taxon>Massilia</taxon>
    </lineage>
</organism>
<evidence type="ECO:0000256" key="1">
    <source>
        <dbReference type="SAM" id="Phobius"/>
    </source>
</evidence>
<reference evidence="2" key="1">
    <citation type="submission" date="2017-10" db="EMBL/GenBank/DDBJ databases">
        <title>Massilia psychrophilum sp. nov., a novel purple-pigmented bacterium isolated from Tianshan glacier, Xinjiang Municipality, China.</title>
        <authorList>
            <person name="Wang H."/>
        </authorList>
    </citation>
    <scope>NUCLEOTIDE SEQUENCE [LARGE SCALE GENOMIC DNA]</scope>
    <source>
        <strain evidence="2">B2</strain>
    </source>
</reference>
<dbReference type="RefSeq" id="WP_099880074.1">
    <property type="nucleotide sequence ID" value="NZ_CP024608.1"/>
</dbReference>
<proteinExistence type="predicted"/>
<dbReference type="Proteomes" id="UP000229897">
    <property type="component" value="Chromosome"/>
</dbReference>
<feature type="transmembrane region" description="Helical" evidence="1">
    <location>
        <begin position="6"/>
        <end position="27"/>
    </location>
</feature>
<keyword evidence="1" id="KW-1133">Transmembrane helix</keyword>
<protein>
    <submittedName>
        <fullName evidence="2">Uncharacterized protein</fullName>
    </submittedName>
</protein>
<keyword evidence="3" id="KW-1185">Reference proteome</keyword>
<name>A0A2D2DRT1_9BURK</name>
<sequence length="85" mass="9103">MSEHVYLITIGLPLATVLLIFGMKYFAAIQQAKARLASDEAYRQLAAQAAAAQIETAAALAAIHGHLAEVKTRVAAVEKVLRDVE</sequence>
<dbReference type="OrthoDB" id="8759306at2"/>
<evidence type="ECO:0000313" key="2">
    <source>
        <dbReference type="EMBL" id="ATQ77678.1"/>
    </source>
</evidence>
<dbReference type="AlphaFoldDB" id="A0A2D2DRT1"/>
<keyword evidence="1" id="KW-0472">Membrane</keyword>
<keyword evidence="1" id="KW-0812">Transmembrane</keyword>
<evidence type="ECO:0000313" key="3">
    <source>
        <dbReference type="Proteomes" id="UP000229897"/>
    </source>
</evidence>